<dbReference type="InterPro" id="IPR003680">
    <property type="entry name" value="Flavodoxin_fold"/>
</dbReference>
<accession>D1AMA0</accession>
<dbReference type="SUPFAM" id="SSF55718">
    <property type="entry name" value="SCP-like"/>
    <property type="match status" value="1"/>
</dbReference>
<dbReference type="InterPro" id="IPR029039">
    <property type="entry name" value="Flavoprotein-like_sf"/>
</dbReference>
<evidence type="ECO:0000313" key="4">
    <source>
        <dbReference type="EMBL" id="ACZ09474.1"/>
    </source>
</evidence>
<evidence type="ECO:0000256" key="2">
    <source>
        <dbReference type="ARBA" id="ARBA00022643"/>
    </source>
</evidence>
<dbReference type="PANTHER" id="PTHR43278">
    <property type="entry name" value="NAD(P)H-DEPENDENT FMN-CONTAINING OXIDOREDUCTASE YWQN-RELATED"/>
    <property type="match status" value="1"/>
</dbReference>
<keyword evidence="1" id="KW-0285">Flavoprotein</keyword>
<dbReference type="STRING" id="526218.Sterm_2629"/>
<dbReference type="Gene3D" id="3.30.1050.10">
    <property type="entry name" value="SCP2 sterol-binding domain"/>
    <property type="match status" value="1"/>
</dbReference>
<dbReference type="KEGG" id="str:Sterm_2629"/>
<dbReference type="HOGENOM" id="CLU_050993_4_0_0"/>
<reference evidence="4 5" key="2">
    <citation type="journal article" date="2010" name="Stand. Genomic Sci.">
        <title>Complete genome sequence of Sebaldella termitidis type strain (NCTC 11300).</title>
        <authorList>
            <person name="Harmon-Smith M."/>
            <person name="Celia L."/>
            <person name="Chertkov O."/>
            <person name="Lapidus A."/>
            <person name="Copeland A."/>
            <person name="Glavina Del Rio T."/>
            <person name="Nolan M."/>
            <person name="Lucas S."/>
            <person name="Tice H."/>
            <person name="Cheng J.F."/>
            <person name="Han C."/>
            <person name="Detter J.C."/>
            <person name="Bruce D."/>
            <person name="Goodwin L."/>
            <person name="Pitluck S."/>
            <person name="Pati A."/>
            <person name="Liolios K."/>
            <person name="Ivanova N."/>
            <person name="Mavromatis K."/>
            <person name="Mikhailova N."/>
            <person name="Chen A."/>
            <person name="Palaniappan K."/>
            <person name="Land M."/>
            <person name="Hauser L."/>
            <person name="Chang Y.J."/>
            <person name="Jeffries C.D."/>
            <person name="Brettin T."/>
            <person name="Goker M."/>
            <person name="Beck B."/>
            <person name="Bristow J."/>
            <person name="Eisen J.A."/>
            <person name="Markowitz V."/>
            <person name="Hugenholtz P."/>
            <person name="Kyrpides N.C."/>
            <person name="Klenk H.P."/>
            <person name="Chen F."/>
        </authorList>
    </citation>
    <scope>NUCLEOTIDE SEQUENCE [LARGE SCALE GENOMIC DNA]</scope>
    <source>
        <strain evidence="5">ATCC 33386 / NCTC 11300</strain>
    </source>
</reference>
<dbReference type="SUPFAM" id="SSF52218">
    <property type="entry name" value="Flavoproteins"/>
    <property type="match status" value="1"/>
</dbReference>
<dbReference type="eggNOG" id="COG0655">
    <property type="taxonomic scope" value="Bacteria"/>
</dbReference>
<dbReference type="AlphaFoldDB" id="D1AMA0"/>
<keyword evidence="5" id="KW-1185">Reference proteome</keyword>
<dbReference type="InterPro" id="IPR051796">
    <property type="entry name" value="ISF_SsuE-like"/>
</dbReference>
<dbReference type="InterPro" id="IPR036527">
    <property type="entry name" value="SCP2_sterol-bd_dom_sf"/>
</dbReference>
<dbReference type="PANTHER" id="PTHR43278:SF4">
    <property type="entry name" value="NAD(P)H-DEPENDENT FMN-CONTAINING OXIDOREDUCTASE YWQN-RELATED"/>
    <property type="match status" value="1"/>
</dbReference>
<evidence type="ECO:0000313" key="5">
    <source>
        <dbReference type="Proteomes" id="UP000000845"/>
    </source>
</evidence>
<gene>
    <name evidence="4" type="ordered locus">Sterm_2629</name>
</gene>
<reference evidence="5" key="1">
    <citation type="submission" date="2009-09" db="EMBL/GenBank/DDBJ databases">
        <title>The complete chromosome of Sebaldella termitidis ATCC 33386.</title>
        <authorList>
            <consortium name="US DOE Joint Genome Institute (JGI-PGF)"/>
            <person name="Lucas S."/>
            <person name="Copeland A."/>
            <person name="Lapidus A."/>
            <person name="Glavina del Rio T."/>
            <person name="Dalin E."/>
            <person name="Tice H."/>
            <person name="Bruce D."/>
            <person name="Goodwin L."/>
            <person name="Pitluck S."/>
            <person name="Kyrpides N."/>
            <person name="Mavromatis K."/>
            <person name="Ivanova N."/>
            <person name="Mikhailova N."/>
            <person name="Sims D."/>
            <person name="Meincke L."/>
            <person name="Brettin T."/>
            <person name="Detter J.C."/>
            <person name="Han C."/>
            <person name="Larimer F."/>
            <person name="Land M."/>
            <person name="Hauser L."/>
            <person name="Markowitz V."/>
            <person name="Cheng J.F."/>
            <person name="Hugenholtz P."/>
            <person name="Woyke T."/>
            <person name="Wu D."/>
            <person name="Eisen J.A."/>
        </authorList>
    </citation>
    <scope>NUCLEOTIDE SEQUENCE [LARGE SCALE GENOMIC DNA]</scope>
    <source>
        <strain evidence="5">ATCC 33386 / NCTC 11300</strain>
    </source>
</reference>
<dbReference type="Proteomes" id="UP000000845">
    <property type="component" value="Chromosome"/>
</dbReference>
<dbReference type="EMBL" id="CP001739">
    <property type="protein sequence ID" value="ACZ09474.1"/>
    <property type="molecule type" value="Genomic_DNA"/>
</dbReference>
<proteinExistence type="predicted"/>
<feature type="domain" description="Flavodoxin-like fold" evidence="3">
    <location>
        <begin position="1"/>
        <end position="118"/>
    </location>
</feature>
<evidence type="ECO:0000259" key="3">
    <source>
        <dbReference type="Pfam" id="PF02525"/>
    </source>
</evidence>
<sequence>MNILVLNGSPKGERSNTVKITNAFLDGINTTQENNINLVNISQKKIEHCLGCYICWKKTPGICIIDDDMSELIKMYINSDLIIWSFPLYYFGMPSKIKAFLDRLLPTSLPSINIKENQSCGHPGRYDLSHQMHLLISSCGFYSVKGNYDALFKQFEIMFGKKLSKIICPEGELLNVPELSGRINSYLSDVRAAGKEYFQHKSFSEETLHKLDKLFYPPEIFIKLANMSWELDNTEDGDVSDTDRLELFLRQMAALCDSSMFIKDIVFEMHFTDLNKTYQLLLEKETCTVKTEDFLPYTTRIEIPFTLWLQFSEGKTNGSEYEKDSYKVFGDTEILLKLKSFFSN</sequence>
<keyword evidence="2" id="KW-0288">FMN</keyword>
<organism evidence="4 5">
    <name type="scientific">Sebaldella termitidis (strain ATCC 33386 / NCTC 11300)</name>
    <dbReference type="NCBI Taxonomy" id="526218"/>
    <lineage>
        <taxon>Bacteria</taxon>
        <taxon>Fusobacteriati</taxon>
        <taxon>Fusobacteriota</taxon>
        <taxon>Fusobacteriia</taxon>
        <taxon>Fusobacteriales</taxon>
        <taxon>Leptotrichiaceae</taxon>
        <taxon>Sebaldella</taxon>
    </lineage>
</organism>
<dbReference type="Gene3D" id="3.40.50.360">
    <property type="match status" value="1"/>
</dbReference>
<evidence type="ECO:0000256" key="1">
    <source>
        <dbReference type="ARBA" id="ARBA00022630"/>
    </source>
</evidence>
<dbReference type="RefSeq" id="WP_012862068.1">
    <property type="nucleotide sequence ID" value="NC_013517.1"/>
</dbReference>
<dbReference type="Pfam" id="PF02525">
    <property type="entry name" value="Flavodoxin_2"/>
    <property type="match status" value="1"/>
</dbReference>
<name>D1AMA0_SEBTE</name>
<protein>
    <submittedName>
        <fullName evidence="4">NAD(P)H dehydrogenase (Quinone)</fullName>
    </submittedName>
</protein>